<dbReference type="GO" id="GO:0140662">
    <property type="term" value="F:ATP-dependent protein folding chaperone"/>
    <property type="evidence" value="ECO:0007669"/>
    <property type="project" value="InterPro"/>
</dbReference>
<dbReference type="CDD" id="cd03344">
    <property type="entry name" value="GroEL"/>
    <property type="match status" value="1"/>
</dbReference>
<dbReference type="Gene3D" id="3.30.260.10">
    <property type="entry name" value="TCP-1-like chaperonin intermediate domain"/>
    <property type="match status" value="1"/>
</dbReference>
<name>A0A524RQ49_9CHRO</name>
<dbReference type="SUPFAM" id="SSF52029">
    <property type="entry name" value="GroEL apical domain-like"/>
    <property type="match status" value="1"/>
</dbReference>
<dbReference type="GO" id="GO:0005524">
    <property type="term" value="F:ATP binding"/>
    <property type="evidence" value="ECO:0007669"/>
    <property type="project" value="UniProtKB-KW"/>
</dbReference>
<evidence type="ECO:0000256" key="2">
    <source>
        <dbReference type="ARBA" id="ARBA00022490"/>
    </source>
</evidence>
<dbReference type="Gene3D" id="3.50.7.10">
    <property type="entry name" value="GroEL"/>
    <property type="match status" value="1"/>
</dbReference>
<dbReference type="InterPro" id="IPR027410">
    <property type="entry name" value="TCP-1-like_intermed_sf"/>
</dbReference>
<feature type="non-terminal residue" evidence="9">
    <location>
        <position position="494"/>
    </location>
</feature>
<keyword evidence="3" id="KW-0547">Nucleotide-binding</keyword>
<dbReference type="Proteomes" id="UP000317990">
    <property type="component" value="Unassembled WGS sequence"/>
</dbReference>
<sequence>MAKQLRFHDVSLGALEKGVDTLADAVRVTLGPKGRNVVLGKSFGAPDVINDGNSVAKEIELEDAFENIGVKLIQQVAARTKEEAGDGTTTATLLAQALIQGGIRNVTAGASPVGLKRGLDLAVKKATDILAARSTAIEADGIRQIATVSAGGDDSVGDIIAAAVDKVSIDGAITIEEGQSLATALEVTEGMEFDRGYCSPYFVTNQETQVCELEDALILVTDRKISGVMELVPILEAVSKTGKPLLILADDIEGEALSTLVINKSRGVLNVAAVKAPSFGDRRKQMLQDIAVMTGATLISEDVSLKLDQATLADLGQLRRATITKSSTTLLAAAGHEDAVRGRIANIRHELDNTDSGYDREKLEERIAKLSGGVAVIKIGAATETELKSRKLRMKDALSATRAAVEEGVVAGGGSTLVAVSTELDDLRDNLHGDERTGVKILQKALTVPLQAIASNAGFVGDVVVDAVQRTGQGFNATTGAYEDLLAAGVIDPV</sequence>
<dbReference type="InterPro" id="IPR001844">
    <property type="entry name" value="Cpn60/GroEL"/>
</dbReference>
<dbReference type="EMBL" id="SRMO01000034">
    <property type="protein sequence ID" value="TGG94541.1"/>
    <property type="molecule type" value="Genomic_DNA"/>
</dbReference>
<comment type="caution">
    <text evidence="9">The sequence shown here is derived from an EMBL/GenBank/DDBJ whole genome shotgun (WGS) entry which is preliminary data.</text>
</comment>
<dbReference type="NCBIfam" id="NF009487">
    <property type="entry name" value="PRK12849.1"/>
    <property type="match status" value="1"/>
</dbReference>
<dbReference type="PRINTS" id="PR00298">
    <property type="entry name" value="CHAPERONIN60"/>
</dbReference>
<dbReference type="SUPFAM" id="SSF54849">
    <property type="entry name" value="GroEL-intermediate domain like"/>
    <property type="match status" value="1"/>
</dbReference>
<dbReference type="InterPro" id="IPR002423">
    <property type="entry name" value="Cpn60/GroEL/TCP-1"/>
</dbReference>
<dbReference type="PANTHER" id="PTHR45633">
    <property type="entry name" value="60 KDA HEAT SHOCK PROTEIN, MITOCHONDRIAL"/>
    <property type="match status" value="1"/>
</dbReference>
<dbReference type="NCBIfam" id="NF009489">
    <property type="entry name" value="PRK12851.1"/>
    <property type="match status" value="1"/>
</dbReference>
<dbReference type="GO" id="GO:0042026">
    <property type="term" value="P:protein refolding"/>
    <property type="evidence" value="ECO:0007669"/>
    <property type="project" value="InterPro"/>
</dbReference>
<organism evidence="9 10">
    <name type="scientific">Aphanocapsa feldmannii 277cV</name>
    <dbReference type="NCBI Taxonomy" id="2507553"/>
    <lineage>
        <taxon>Bacteria</taxon>
        <taxon>Bacillati</taxon>
        <taxon>Cyanobacteriota</taxon>
        <taxon>Cyanophyceae</taxon>
        <taxon>Oscillatoriophycideae</taxon>
        <taxon>Chroococcales</taxon>
        <taxon>Microcystaceae</taxon>
        <taxon>Aphanocapsa</taxon>
    </lineage>
</organism>
<evidence type="ECO:0000256" key="6">
    <source>
        <dbReference type="ARBA" id="ARBA00023235"/>
    </source>
</evidence>
<comment type="subunit">
    <text evidence="8">Forms a cylinder of 14 subunits composed of two heptameric rings stacked back-to-back. Interacts with the co-chaperonin GroES.</text>
</comment>
<dbReference type="NCBIfam" id="NF009488">
    <property type="entry name" value="PRK12850.1"/>
    <property type="match status" value="1"/>
</dbReference>
<keyword evidence="6" id="KW-0413">Isomerase</keyword>
<dbReference type="InterPro" id="IPR027413">
    <property type="entry name" value="GROEL-like_equatorial_sf"/>
</dbReference>
<dbReference type="FunFam" id="3.50.7.10:FF:000001">
    <property type="entry name" value="60 kDa chaperonin"/>
    <property type="match status" value="1"/>
</dbReference>
<dbReference type="Gene3D" id="1.10.560.10">
    <property type="entry name" value="GroEL-like equatorial domain"/>
    <property type="match status" value="1"/>
</dbReference>
<dbReference type="SUPFAM" id="SSF48592">
    <property type="entry name" value="GroEL equatorial domain-like"/>
    <property type="match status" value="1"/>
</dbReference>
<reference evidence="9 10" key="1">
    <citation type="journal article" date="2019" name="mSystems">
        <title>Life at home and on the roam: Genomic adaptions reflect the dual lifestyle of an intracellular, facultative symbiont.</title>
        <authorList>
            <person name="Burgsdorf I."/>
        </authorList>
    </citation>
    <scope>NUCLEOTIDE SEQUENCE [LARGE SCALE GENOMIC DNA]</scope>
    <source>
        <strain evidence="9">277cV</strain>
    </source>
</reference>
<dbReference type="GO" id="GO:0016853">
    <property type="term" value="F:isomerase activity"/>
    <property type="evidence" value="ECO:0007669"/>
    <property type="project" value="UniProtKB-KW"/>
</dbReference>
<dbReference type="InterPro" id="IPR027409">
    <property type="entry name" value="GroEL-like_apical_dom_sf"/>
</dbReference>
<dbReference type="Pfam" id="PF00118">
    <property type="entry name" value="Cpn60_TCP1"/>
    <property type="match status" value="1"/>
</dbReference>
<accession>A0A524RQ49</accession>
<evidence type="ECO:0000256" key="5">
    <source>
        <dbReference type="ARBA" id="ARBA00023186"/>
    </source>
</evidence>
<dbReference type="AlphaFoldDB" id="A0A524RQ49"/>
<evidence type="ECO:0000313" key="9">
    <source>
        <dbReference type="EMBL" id="TGG94541.1"/>
    </source>
</evidence>
<comment type="similarity">
    <text evidence="1 7">Belongs to the chaperonin (HSP60) family.</text>
</comment>
<keyword evidence="5" id="KW-0143">Chaperone</keyword>
<evidence type="ECO:0000256" key="1">
    <source>
        <dbReference type="ARBA" id="ARBA00006607"/>
    </source>
</evidence>
<evidence type="ECO:0000313" key="10">
    <source>
        <dbReference type="Proteomes" id="UP000317990"/>
    </source>
</evidence>
<evidence type="ECO:0000256" key="8">
    <source>
        <dbReference type="RuleBase" id="RU000419"/>
    </source>
</evidence>
<dbReference type="NCBIfam" id="NF000592">
    <property type="entry name" value="PRK00013.1"/>
    <property type="match status" value="1"/>
</dbReference>
<protein>
    <recommendedName>
        <fullName evidence="8">60 kDa chaperonin</fullName>
    </recommendedName>
</protein>
<evidence type="ECO:0000256" key="4">
    <source>
        <dbReference type="ARBA" id="ARBA00022840"/>
    </source>
</evidence>
<dbReference type="NCBIfam" id="TIGR02348">
    <property type="entry name" value="GroEL"/>
    <property type="match status" value="1"/>
</dbReference>
<keyword evidence="2" id="KW-0963">Cytoplasm</keyword>
<evidence type="ECO:0000256" key="7">
    <source>
        <dbReference type="RuleBase" id="RU000418"/>
    </source>
</evidence>
<comment type="function">
    <text evidence="8">Together with its co-chaperonin GroES, plays an essential role in assisting protein folding. The GroEL-GroES system forms a nano-cage that allows encapsulation of the non-native substrate proteins and provides a physical environment optimized to promote and accelerate protein folding.</text>
</comment>
<gene>
    <name evidence="9" type="primary">groL</name>
    <name evidence="9" type="ORF">ERJ67_02405</name>
</gene>
<dbReference type="PROSITE" id="PS00296">
    <property type="entry name" value="CHAPERONINS_CPN60"/>
    <property type="match status" value="1"/>
</dbReference>
<evidence type="ECO:0000256" key="3">
    <source>
        <dbReference type="ARBA" id="ARBA00022741"/>
    </source>
</evidence>
<proteinExistence type="inferred from homology"/>
<dbReference type="InterPro" id="IPR018370">
    <property type="entry name" value="Chaperonin_Cpn60_CS"/>
</dbReference>
<keyword evidence="4" id="KW-0067">ATP-binding</keyword>